<dbReference type="InterPro" id="IPR036514">
    <property type="entry name" value="SGNH_hydro_sf"/>
</dbReference>
<gene>
    <name evidence="3" type="ORF">MINT15_28160</name>
</gene>
<feature type="domain" description="SGNH hydrolase-type esterase" evidence="2">
    <location>
        <begin position="208"/>
        <end position="395"/>
    </location>
</feature>
<protein>
    <submittedName>
        <fullName evidence="3">Lysophospholipase</fullName>
    </submittedName>
</protein>
<evidence type="ECO:0000259" key="2">
    <source>
        <dbReference type="Pfam" id="PF13472"/>
    </source>
</evidence>
<dbReference type="EMBL" id="JRZE01000006">
    <property type="protein sequence ID" value="KHF42614.1"/>
    <property type="molecule type" value="Genomic_DNA"/>
</dbReference>
<reference evidence="3 4" key="1">
    <citation type="submission" date="2014-10" db="EMBL/GenBank/DDBJ databases">
        <title>Genome sequence of Micropolyspora internatus JCM3315.</title>
        <authorList>
            <person name="Shin S.-K."/>
            <person name="Yi H."/>
        </authorList>
    </citation>
    <scope>NUCLEOTIDE SEQUENCE [LARGE SCALE GENOMIC DNA]</scope>
    <source>
        <strain evidence="3 4">JCM 3315</strain>
    </source>
</reference>
<dbReference type="SUPFAM" id="SSF52266">
    <property type="entry name" value="SGNH hydrolase"/>
    <property type="match status" value="1"/>
</dbReference>
<dbReference type="InterPro" id="IPR013830">
    <property type="entry name" value="SGNH_hydro"/>
</dbReference>
<comment type="caution">
    <text evidence="3">The sequence shown here is derived from an EMBL/GenBank/DDBJ whole genome shotgun (WGS) entry which is preliminary data.</text>
</comment>
<evidence type="ECO:0000313" key="4">
    <source>
        <dbReference type="Proteomes" id="UP000030848"/>
    </source>
</evidence>
<dbReference type="InterPro" id="IPR053140">
    <property type="entry name" value="GDSL_Rv0518-like"/>
</dbReference>
<accession>A0A837D876</accession>
<evidence type="ECO:0000313" key="3">
    <source>
        <dbReference type="EMBL" id="KHF42614.1"/>
    </source>
</evidence>
<feature type="chain" id="PRO_5032753534" evidence="1">
    <location>
        <begin position="27"/>
        <end position="407"/>
    </location>
</feature>
<evidence type="ECO:0000256" key="1">
    <source>
        <dbReference type="SAM" id="SignalP"/>
    </source>
</evidence>
<dbReference type="Pfam" id="PF13472">
    <property type="entry name" value="Lipase_GDSL_2"/>
    <property type="match status" value="1"/>
</dbReference>
<dbReference type="PANTHER" id="PTHR43784:SF2">
    <property type="entry name" value="GDSL-LIKE LIPASE_ACYLHYDROLASE, PUTATIVE (AFU_ORTHOLOGUE AFUA_2G00820)-RELATED"/>
    <property type="match status" value="1"/>
</dbReference>
<dbReference type="Proteomes" id="UP000030848">
    <property type="component" value="Unassembled WGS sequence"/>
</dbReference>
<dbReference type="RefSeq" id="WP_177206818.1">
    <property type="nucleotide sequence ID" value="NZ_FOWS01000001.1"/>
</dbReference>
<keyword evidence="1" id="KW-0732">Signal</keyword>
<proteinExistence type="predicted"/>
<organism evidence="3 4">
    <name type="scientific">Saccharomonospora viridis</name>
    <dbReference type="NCBI Taxonomy" id="1852"/>
    <lineage>
        <taxon>Bacteria</taxon>
        <taxon>Bacillati</taxon>
        <taxon>Actinomycetota</taxon>
        <taxon>Actinomycetes</taxon>
        <taxon>Pseudonocardiales</taxon>
        <taxon>Pseudonocardiaceae</taxon>
        <taxon>Saccharomonospora</taxon>
    </lineage>
</organism>
<dbReference type="Gene3D" id="3.40.50.1110">
    <property type="entry name" value="SGNH hydrolase"/>
    <property type="match status" value="1"/>
</dbReference>
<name>A0A837D876_9PSEU</name>
<dbReference type="CDD" id="cd01830">
    <property type="entry name" value="XynE_like"/>
    <property type="match status" value="1"/>
</dbReference>
<sequence length="407" mass="42568">MRSRLAIGLVGTATSLALLVPSAVHAAPPRPTEWVGSWHAAMTTAAPDGPSAEGFTDTTLRQVAHLSVGGDSVRIRISNAYGTDPLTVAAATVAPRSDEAAGTPMVDPDALTEVTFGGQDSVTIPAGADWVSDPVDVSVADNSDLVVSMYLPGPTGPATTHRAGYATSFAAPGDATADPGTAFDELDTSRYFLTGVDVTTRARGSVVFFGDSITDGVVSTVDANLRYPDQVADRLLERPGPHRCGVLNSGISGNRLLTDAGASGDSALARFDRDVLSRPGVRTVVLLEGINDIGNSRGAVEPEQLIAVYRQFIDRAHSAGITVVGATLTPFEGAGYYTEEGEADRQAVNEWIRNSGEFDAVVDFDAVLRDPEHPSRILPDYDPGDHLHPNDAGFAAMAAAVDLRTIC</sequence>
<dbReference type="PANTHER" id="PTHR43784">
    <property type="entry name" value="GDSL-LIKE LIPASE/ACYLHYDROLASE, PUTATIVE (AFU_ORTHOLOGUE AFUA_2G00820)-RELATED"/>
    <property type="match status" value="1"/>
</dbReference>
<dbReference type="AlphaFoldDB" id="A0A837D876"/>
<feature type="signal peptide" evidence="1">
    <location>
        <begin position="1"/>
        <end position="26"/>
    </location>
</feature>